<dbReference type="UniPathway" id="UPA00038">
    <property type="reaction ID" value="UER00491"/>
</dbReference>
<dbReference type="PATRIC" id="fig|883066.3.peg.1260"/>
<feature type="binding site" evidence="9">
    <location>
        <position position="197"/>
    </location>
    <ligand>
        <name>substrate</name>
    </ligand>
</feature>
<feature type="binding site" evidence="10">
    <location>
        <position position="256"/>
    </location>
    <ligand>
        <name>NAD(+)</name>
        <dbReference type="ChEBI" id="CHEBI:57540"/>
    </ligand>
</feature>
<dbReference type="RefSeq" id="WP_007001407.1">
    <property type="nucleotide sequence ID" value="NZ_JH992955.1"/>
</dbReference>
<feature type="binding site" evidence="9">
    <location>
        <begin position="142"/>
        <end position="145"/>
    </location>
    <ligand>
        <name>substrate</name>
    </ligand>
</feature>
<dbReference type="NCBIfam" id="TIGR03026">
    <property type="entry name" value="NDP-sugDHase"/>
    <property type="match status" value="1"/>
</dbReference>
<protein>
    <recommendedName>
        <fullName evidence="3 7">UDP-glucose 6-dehydrogenase</fullName>
        <ecNumber evidence="3 7">1.1.1.22</ecNumber>
    </recommendedName>
</protein>
<comment type="catalytic activity">
    <reaction evidence="6 7">
        <text>UDP-alpha-D-glucose + 2 NAD(+) + H2O = UDP-alpha-D-glucuronate + 2 NADH + 3 H(+)</text>
        <dbReference type="Rhea" id="RHEA:23596"/>
        <dbReference type="ChEBI" id="CHEBI:15377"/>
        <dbReference type="ChEBI" id="CHEBI:15378"/>
        <dbReference type="ChEBI" id="CHEBI:57540"/>
        <dbReference type="ChEBI" id="CHEBI:57945"/>
        <dbReference type="ChEBI" id="CHEBI:58052"/>
        <dbReference type="ChEBI" id="CHEBI:58885"/>
        <dbReference type="EC" id="1.1.1.22"/>
    </reaction>
</comment>
<comment type="caution">
    <text evidence="12">The sequence shown here is derived from an EMBL/GenBank/DDBJ whole genome shotgun (WGS) entry which is preliminary data.</text>
</comment>
<dbReference type="GO" id="GO:0000271">
    <property type="term" value="P:polysaccharide biosynthetic process"/>
    <property type="evidence" value="ECO:0007669"/>
    <property type="project" value="InterPro"/>
</dbReference>
<evidence type="ECO:0000256" key="5">
    <source>
        <dbReference type="ARBA" id="ARBA00023027"/>
    </source>
</evidence>
<evidence type="ECO:0000256" key="8">
    <source>
        <dbReference type="PIRSR" id="PIRSR500134-1"/>
    </source>
</evidence>
<evidence type="ECO:0000256" key="9">
    <source>
        <dbReference type="PIRSR" id="PIRSR500134-2"/>
    </source>
</evidence>
<evidence type="ECO:0000313" key="13">
    <source>
        <dbReference type="Proteomes" id="UP000009888"/>
    </source>
</evidence>
<dbReference type="Pfam" id="PF03721">
    <property type="entry name" value="UDPG_MGDP_dh_N"/>
    <property type="match status" value="1"/>
</dbReference>
<comment type="pathway">
    <text evidence="1">Nucleotide-sugar biosynthesis; UDP-alpha-D-glucuronate biosynthesis; UDP-alpha-D-glucuronate from UDP-alpha-D-glucose: step 1/1.</text>
</comment>
<dbReference type="PIRSF" id="PIRSF000124">
    <property type="entry name" value="UDPglc_GDPman_dh"/>
    <property type="match status" value="1"/>
</dbReference>
<feature type="binding site" evidence="10">
    <location>
        <position position="29"/>
    </location>
    <ligand>
        <name>NAD(+)</name>
        <dbReference type="ChEBI" id="CHEBI:57540"/>
    </ligand>
</feature>
<feature type="binding site" evidence="9">
    <location>
        <position position="388"/>
    </location>
    <ligand>
        <name>substrate</name>
    </ligand>
</feature>
<comment type="similarity">
    <text evidence="2 7">Belongs to the UDP-glucose/GDP-mannose dehydrogenase family.</text>
</comment>
<dbReference type="InterPro" id="IPR008927">
    <property type="entry name" value="6-PGluconate_DH-like_C_sf"/>
</dbReference>
<feature type="domain" description="UDP-glucose/GDP-mannose dehydrogenase C-terminal" evidence="11">
    <location>
        <begin position="300"/>
        <end position="387"/>
    </location>
</feature>
<dbReference type="STRING" id="202789.GCA_001457435_00913"/>
<feature type="binding site" evidence="10">
    <location>
        <position position="118"/>
    </location>
    <ligand>
        <name>NAD(+)</name>
        <dbReference type="ChEBI" id="CHEBI:57540"/>
    </ligand>
</feature>
<evidence type="ECO:0000256" key="6">
    <source>
        <dbReference type="ARBA" id="ARBA00047473"/>
    </source>
</evidence>
<dbReference type="GO" id="GO:0006065">
    <property type="term" value="P:UDP-glucuronate biosynthetic process"/>
    <property type="evidence" value="ECO:0007669"/>
    <property type="project" value="UniProtKB-UniPathway"/>
</dbReference>
<feature type="binding site" evidence="9">
    <location>
        <begin position="242"/>
        <end position="246"/>
    </location>
    <ligand>
        <name>substrate</name>
    </ligand>
</feature>
<keyword evidence="4 7" id="KW-0560">Oxidoreductase</keyword>
<dbReference type="InterPro" id="IPR017476">
    <property type="entry name" value="UDP-Glc/GDP-Man"/>
</dbReference>
<evidence type="ECO:0000256" key="3">
    <source>
        <dbReference type="ARBA" id="ARBA00012954"/>
    </source>
</evidence>
<dbReference type="PANTHER" id="PTHR43750">
    <property type="entry name" value="UDP-GLUCOSE 6-DEHYDROGENASE TUAD"/>
    <property type="match status" value="1"/>
</dbReference>
<dbReference type="EMBL" id="AGWL01000006">
    <property type="protein sequence ID" value="EKU95063.1"/>
    <property type="molecule type" value="Genomic_DNA"/>
</dbReference>
<feature type="active site" description="Nucleophile" evidence="8">
    <location>
        <position position="253"/>
    </location>
</feature>
<keyword evidence="5 7" id="KW-0520">NAD</keyword>
<dbReference type="InterPro" id="IPR036291">
    <property type="entry name" value="NAD(P)-bd_dom_sf"/>
</dbReference>
<keyword evidence="13" id="KW-1185">Reference proteome</keyword>
<reference evidence="12 13" key="1">
    <citation type="submission" date="2012-09" db="EMBL/GenBank/DDBJ databases">
        <title>The Genome Sequence of Actinobaculum massiliae ACS-171-V-COL2.</title>
        <authorList>
            <consortium name="The Broad Institute Genome Sequencing Platform"/>
            <person name="Earl A."/>
            <person name="Ward D."/>
            <person name="Feldgarden M."/>
            <person name="Gevers D."/>
            <person name="Saerens B."/>
            <person name="Vaneechoutte M."/>
            <person name="Walker B."/>
            <person name="Young S.K."/>
            <person name="Zeng Q."/>
            <person name="Gargeya S."/>
            <person name="Fitzgerald M."/>
            <person name="Haas B."/>
            <person name="Abouelleil A."/>
            <person name="Alvarado L."/>
            <person name="Arachchi H.M."/>
            <person name="Berlin A."/>
            <person name="Chapman S.B."/>
            <person name="Goldberg J."/>
            <person name="Griggs A."/>
            <person name="Gujja S."/>
            <person name="Hansen M."/>
            <person name="Howarth C."/>
            <person name="Imamovic A."/>
            <person name="Larimer J."/>
            <person name="McCowen C."/>
            <person name="Montmayeur A."/>
            <person name="Murphy C."/>
            <person name="Neiman D."/>
            <person name="Pearson M."/>
            <person name="Priest M."/>
            <person name="Roberts A."/>
            <person name="Saif S."/>
            <person name="Shea T."/>
            <person name="Sisk P."/>
            <person name="Sykes S."/>
            <person name="Wortman J."/>
            <person name="Nusbaum C."/>
            <person name="Birren B."/>
        </authorList>
    </citation>
    <scope>NUCLEOTIDE SEQUENCE [LARGE SCALE GENOMIC DNA]</scope>
    <source>
        <strain evidence="13">ACS-171-V-Col2</strain>
    </source>
</reference>
<feature type="binding site" evidence="10">
    <location>
        <position position="145"/>
    </location>
    <ligand>
        <name>NAD(+)</name>
        <dbReference type="ChEBI" id="CHEBI:57540"/>
    </ligand>
</feature>
<dbReference type="SUPFAM" id="SSF48179">
    <property type="entry name" value="6-phosphogluconate dehydrogenase C-terminal domain-like"/>
    <property type="match status" value="1"/>
</dbReference>
<evidence type="ECO:0000256" key="2">
    <source>
        <dbReference type="ARBA" id="ARBA00006601"/>
    </source>
</evidence>
<feature type="binding site" evidence="9">
    <location>
        <position position="306"/>
    </location>
    <ligand>
        <name>substrate</name>
    </ligand>
</feature>
<feature type="binding site" evidence="10">
    <location>
        <position position="83"/>
    </location>
    <ligand>
        <name>NAD(+)</name>
        <dbReference type="ChEBI" id="CHEBI:57540"/>
    </ligand>
</feature>
<dbReference type="SUPFAM" id="SSF52413">
    <property type="entry name" value="UDP-glucose/GDP-mannose dehydrogenase C-terminal domain"/>
    <property type="match status" value="1"/>
</dbReference>
<dbReference type="Gene3D" id="3.40.50.720">
    <property type="entry name" value="NAD(P)-binding Rossmann-like Domain"/>
    <property type="match status" value="2"/>
</dbReference>
<feature type="binding site" evidence="10">
    <location>
        <position position="34"/>
    </location>
    <ligand>
        <name>NAD(+)</name>
        <dbReference type="ChEBI" id="CHEBI:57540"/>
    </ligand>
</feature>
<evidence type="ECO:0000256" key="7">
    <source>
        <dbReference type="PIRNR" id="PIRNR000124"/>
    </source>
</evidence>
<dbReference type="eggNOG" id="COG1004">
    <property type="taxonomic scope" value="Bacteria"/>
</dbReference>
<dbReference type="HOGENOM" id="CLU_023810_2_0_11"/>
<feature type="binding site" evidence="9">
    <location>
        <position position="307"/>
    </location>
    <ligand>
        <name>substrate</name>
    </ligand>
</feature>
<evidence type="ECO:0000256" key="1">
    <source>
        <dbReference type="ARBA" id="ARBA00004701"/>
    </source>
</evidence>
<dbReference type="PANTHER" id="PTHR43750:SF2">
    <property type="entry name" value="UDP-GLUCOSE 6-DEHYDROGENASE"/>
    <property type="match status" value="1"/>
</dbReference>
<dbReference type="PIRSF" id="PIRSF500134">
    <property type="entry name" value="UDPglc_DH_bac"/>
    <property type="match status" value="1"/>
</dbReference>
<gene>
    <name evidence="12" type="ORF">HMPREF9233_01201</name>
</gene>
<evidence type="ECO:0000256" key="4">
    <source>
        <dbReference type="ARBA" id="ARBA00023002"/>
    </source>
</evidence>
<dbReference type="Gene3D" id="1.20.5.100">
    <property type="entry name" value="Cytochrome c1, transmembrane anchor, C-terminal"/>
    <property type="match status" value="1"/>
</dbReference>
<dbReference type="SUPFAM" id="SSF51735">
    <property type="entry name" value="NAD(P)-binding Rossmann-fold domains"/>
    <property type="match status" value="1"/>
</dbReference>
<dbReference type="Pfam" id="PF03720">
    <property type="entry name" value="UDPG_MGDP_dh_C"/>
    <property type="match status" value="1"/>
</dbReference>
<evidence type="ECO:0000313" key="12">
    <source>
        <dbReference type="EMBL" id="EKU95063.1"/>
    </source>
</evidence>
<sequence length="388" mass="42658">MKIAVIGLGYVGLANAVLLAQKHEVRGADLNQSKVDLINQGVSPIKDAEIADFLANRQLHLEATTENPQAMEGAETIVIATPTNYDEIANQFDTSSVDATIAQAQEINPEAIIVIKSTIPIGYTAVQHQKYPQAKIVFSPEFLREGKALYDNLHPSRIVVSGHEESARLFGKLLQEGAEEKDVPVLFTNTNEAEAIKLFSNTYLAMRVAFFNELDSYALSHGFNSRQIIDGVGLDPRIGGHYNNPSFGYGGYCLPKDTKELRANFEGVPQNLISAIVDSNDTRIAYLAEHVARKGYRAVGIYKIAMKSGSDNHRASATLKLAHKIADHGINVIIFDPHLSGEEIDGFPIAQNWEKFTSRVEAIVTNRLDPDMPATTQPVLTRDIFSRD</sequence>
<dbReference type="GO" id="GO:0003979">
    <property type="term" value="F:UDP-glucose 6-dehydrogenase activity"/>
    <property type="evidence" value="ECO:0007669"/>
    <property type="project" value="UniProtKB-EC"/>
</dbReference>
<evidence type="ECO:0000259" key="11">
    <source>
        <dbReference type="SMART" id="SM00984"/>
    </source>
</evidence>
<name>K9EEF7_9ACTO</name>
<dbReference type="SMART" id="SM00984">
    <property type="entry name" value="UDPG_MGDP_dh_C"/>
    <property type="match status" value="1"/>
</dbReference>
<dbReference type="InterPro" id="IPR028357">
    <property type="entry name" value="UDPglc_DH_bac"/>
</dbReference>
<dbReference type="Pfam" id="PF00984">
    <property type="entry name" value="UDPG_MGDP_dh"/>
    <property type="match status" value="1"/>
</dbReference>
<dbReference type="Proteomes" id="UP000009888">
    <property type="component" value="Unassembled WGS sequence"/>
</dbReference>
<dbReference type="GO" id="GO:0051287">
    <property type="term" value="F:NAD binding"/>
    <property type="evidence" value="ECO:0007669"/>
    <property type="project" value="InterPro"/>
</dbReference>
<dbReference type="AlphaFoldDB" id="K9EEF7"/>
<dbReference type="InterPro" id="IPR014027">
    <property type="entry name" value="UDP-Glc/GDP-Man_DH_C"/>
</dbReference>
<proteinExistence type="inferred from homology"/>
<dbReference type="InterPro" id="IPR001732">
    <property type="entry name" value="UDP-Glc/GDP-Man_DH_N"/>
</dbReference>
<evidence type="ECO:0000256" key="10">
    <source>
        <dbReference type="PIRSR" id="PIRSR500134-3"/>
    </source>
</evidence>
<dbReference type="InterPro" id="IPR014026">
    <property type="entry name" value="UDP-Glc/GDP-Man_DH_dimer"/>
</dbReference>
<dbReference type="InterPro" id="IPR036220">
    <property type="entry name" value="UDP-Glc/GDP-Man_DH_C_sf"/>
</dbReference>
<dbReference type="EC" id="1.1.1.22" evidence="3 7"/>
<feature type="binding site" evidence="9">
    <location>
        <position position="250"/>
    </location>
    <ligand>
        <name>substrate</name>
    </ligand>
</feature>
<organism evidence="12 13">
    <name type="scientific">Actinobaculum massiliense ACS-171-V-Col2</name>
    <dbReference type="NCBI Taxonomy" id="883066"/>
    <lineage>
        <taxon>Bacteria</taxon>
        <taxon>Bacillati</taxon>
        <taxon>Actinomycetota</taxon>
        <taxon>Actinomycetes</taxon>
        <taxon>Actinomycetales</taxon>
        <taxon>Actinomycetaceae</taxon>
        <taxon>Actinobaculum</taxon>
    </lineage>
</organism>
<feature type="binding site" evidence="10">
    <location>
        <position position="314"/>
    </location>
    <ligand>
        <name>NAD(+)</name>
        <dbReference type="ChEBI" id="CHEBI:57540"/>
    </ligand>
</feature>
<accession>K9EEF7</accession>